<dbReference type="InterPro" id="IPR001763">
    <property type="entry name" value="Rhodanese-like_dom"/>
</dbReference>
<dbReference type="EMBL" id="CACVAU010000019">
    <property type="protein sequence ID" value="CAA6806042.1"/>
    <property type="molecule type" value="Genomic_DNA"/>
</dbReference>
<dbReference type="GO" id="GO:0004792">
    <property type="term" value="F:thiosulfate-cyanide sulfurtransferase activity"/>
    <property type="evidence" value="ECO:0007669"/>
    <property type="project" value="TreeGrafter"/>
</dbReference>
<protein>
    <submittedName>
        <fullName evidence="2">Rubredoxin</fullName>
    </submittedName>
</protein>
<accession>A0A6S6S8E5</accession>
<sequence length="240" mass="26776">MNSEEFQTELVKTEKFVDKVYESKGWVPNPNEDVNEGVRMGLARNKLIYGKRFCPCFMVEGETKEEQKAADNRICPCKPAIEKEIPEDGMCHCGIFCTPEFAAAQMKSDEVEEVVHAHSRGLTQDEAEMLVVKDQLDGDELEALIEARELGMVSFTLIDVREQMEYNQAHIVGTDALVSTSNFYAGIEAFKDKQAEPIIVYCLSGSRSYQVQQAMGTLGFKKVSNLAHGIGSFRGNTQSV</sequence>
<dbReference type="SUPFAM" id="SSF57662">
    <property type="entry name" value="Ferredoxin thioredoxin reductase (FTR), catalytic beta chain"/>
    <property type="match status" value="1"/>
</dbReference>
<evidence type="ECO:0000259" key="1">
    <source>
        <dbReference type="PROSITE" id="PS50206"/>
    </source>
</evidence>
<feature type="domain" description="Rhodanese" evidence="1">
    <location>
        <begin position="151"/>
        <end position="238"/>
    </location>
</feature>
<gene>
    <name evidence="2" type="ORF">HELGO_WM12507</name>
</gene>
<dbReference type="PANTHER" id="PTHR44086">
    <property type="entry name" value="THIOSULFATE SULFURTRANSFERASE RDL2, MITOCHONDRIAL-RELATED"/>
    <property type="match status" value="1"/>
</dbReference>
<dbReference type="GO" id="GO:0016730">
    <property type="term" value="F:oxidoreductase activity, acting on iron-sulfur proteins as donors"/>
    <property type="evidence" value="ECO:0007669"/>
    <property type="project" value="InterPro"/>
</dbReference>
<dbReference type="Pfam" id="PF00581">
    <property type="entry name" value="Rhodanese"/>
    <property type="match status" value="1"/>
</dbReference>
<dbReference type="Pfam" id="PF02943">
    <property type="entry name" value="FeThRed_B"/>
    <property type="match status" value="1"/>
</dbReference>
<dbReference type="Gene3D" id="3.90.460.10">
    <property type="entry name" value="Ferredoxin thioredoxin reductase catalytic beta subunit"/>
    <property type="match status" value="1"/>
</dbReference>
<dbReference type="InterPro" id="IPR036644">
    <property type="entry name" value="FTR_bsu_sf"/>
</dbReference>
<organism evidence="2">
    <name type="scientific">uncultured Sulfurovum sp</name>
    <dbReference type="NCBI Taxonomy" id="269237"/>
    <lineage>
        <taxon>Bacteria</taxon>
        <taxon>Pseudomonadati</taxon>
        <taxon>Campylobacterota</taxon>
        <taxon>Epsilonproteobacteria</taxon>
        <taxon>Campylobacterales</taxon>
        <taxon>Sulfurovaceae</taxon>
        <taxon>Sulfurovum</taxon>
        <taxon>environmental samples</taxon>
    </lineage>
</organism>
<dbReference type="InterPro" id="IPR004209">
    <property type="entry name" value="FTR_bsu"/>
</dbReference>
<evidence type="ECO:0000313" key="2">
    <source>
        <dbReference type="EMBL" id="CAA6806042.1"/>
    </source>
</evidence>
<dbReference type="CDD" id="cd00158">
    <property type="entry name" value="RHOD"/>
    <property type="match status" value="1"/>
</dbReference>
<name>A0A6S6S8E5_9BACT</name>
<dbReference type="Gene3D" id="3.40.250.10">
    <property type="entry name" value="Rhodanese-like domain"/>
    <property type="match status" value="1"/>
</dbReference>
<dbReference type="SMART" id="SM00450">
    <property type="entry name" value="RHOD"/>
    <property type="match status" value="1"/>
</dbReference>
<proteinExistence type="predicted"/>
<reference evidence="2" key="1">
    <citation type="submission" date="2020-01" db="EMBL/GenBank/DDBJ databases">
        <authorList>
            <person name="Meier V. D."/>
            <person name="Meier V D."/>
        </authorList>
    </citation>
    <scope>NUCLEOTIDE SEQUENCE</scope>
    <source>
        <strain evidence="2">HLG_WM_MAG_05</strain>
    </source>
</reference>
<dbReference type="InterPro" id="IPR036873">
    <property type="entry name" value="Rhodanese-like_dom_sf"/>
</dbReference>
<dbReference type="PANTHER" id="PTHR44086:SF10">
    <property type="entry name" value="THIOSULFATE SULFURTRANSFERASE_RHODANESE-LIKE DOMAIN-CONTAINING PROTEIN 3"/>
    <property type="match status" value="1"/>
</dbReference>
<dbReference type="AlphaFoldDB" id="A0A6S6S8E5"/>
<dbReference type="PROSITE" id="PS50206">
    <property type="entry name" value="RHODANESE_3"/>
    <property type="match status" value="1"/>
</dbReference>
<dbReference type="SUPFAM" id="SSF52821">
    <property type="entry name" value="Rhodanese/Cell cycle control phosphatase"/>
    <property type="match status" value="1"/>
</dbReference>